<evidence type="ECO:0000313" key="2">
    <source>
        <dbReference type="Proteomes" id="UP000887575"/>
    </source>
</evidence>
<evidence type="ECO:0000313" key="3">
    <source>
        <dbReference type="WBParaSite" id="MBELARI_LOCUS9493"/>
    </source>
</evidence>
<dbReference type="AlphaFoldDB" id="A0AAF3FS62"/>
<evidence type="ECO:0000256" key="1">
    <source>
        <dbReference type="SAM" id="SignalP"/>
    </source>
</evidence>
<feature type="chain" id="PRO_5042119339" evidence="1">
    <location>
        <begin position="20"/>
        <end position="182"/>
    </location>
</feature>
<dbReference type="Gene3D" id="3.30.1120.50">
    <property type="entry name" value="Pepsin inhibitor-3"/>
    <property type="match status" value="1"/>
</dbReference>
<dbReference type="InterPro" id="IPR038412">
    <property type="entry name" value="Pepsin-I3_sf"/>
</dbReference>
<accession>A0AAF3FS62</accession>
<protein>
    <submittedName>
        <fullName evidence="3">Uncharacterized protein</fullName>
    </submittedName>
</protein>
<keyword evidence="2" id="KW-1185">Reference proteome</keyword>
<name>A0AAF3FS62_9BILA</name>
<dbReference type="Proteomes" id="UP000887575">
    <property type="component" value="Unassembled WGS sequence"/>
</dbReference>
<keyword evidence="1" id="KW-0732">Signal</keyword>
<organism evidence="2 3">
    <name type="scientific">Mesorhabditis belari</name>
    <dbReference type="NCBI Taxonomy" id="2138241"/>
    <lineage>
        <taxon>Eukaryota</taxon>
        <taxon>Metazoa</taxon>
        <taxon>Ecdysozoa</taxon>
        <taxon>Nematoda</taxon>
        <taxon>Chromadorea</taxon>
        <taxon>Rhabditida</taxon>
        <taxon>Rhabditina</taxon>
        <taxon>Rhabditomorpha</taxon>
        <taxon>Rhabditoidea</taxon>
        <taxon>Rhabditidae</taxon>
        <taxon>Mesorhabditinae</taxon>
        <taxon>Mesorhabditis</taxon>
    </lineage>
</organism>
<proteinExistence type="predicted"/>
<sequence length="182" mass="19004">MKTMLVLAAALFALSSAYSTTMSMSNMQNGNCRIMNGMLYDGSSTRQLTSSETQQVQNYMNMMGGSQSGYNSGYGSTGYNTGYGSSGYGSSGSNMGYGSSSMYGTGYGTGSGYNSNQYNPSGYTGSTANGYNTNGYYNPSSSSSGMGYNSNGMMYSNTYGNNMGSSMANMPCLCRQATCASN</sequence>
<dbReference type="WBParaSite" id="MBELARI_LOCUS9493">
    <property type="protein sequence ID" value="MBELARI_LOCUS9493"/>
    <property type="gene ID" value="MBELARI_LOCUS9493"/>
</dbReference>
<reference evidence="3" key="1">
    <citation type="submission" date="2024-02" db="UniProtKB">
        <authorList>
            <consortium name="WormBaseParasite"/>
        </authorList>
    </citation>
    <scope>IDENTIFICATION</scope>
</reference>
<feature type="signal peptide" evidence="1">
    <location>
        <begin position="1"/>
        <end position="19"/>
    </location>
</feature>